<name>A0A272EQW2_9RHOO</name>
<dbReference type="Proteomes" id="UP000623509">
    <property type="component" value="Unassembled WGS sequence"/>
</dbReference>
<comment type="caution">
    <text evidence="3">The sequence shown here is derived from an EMBL/GenBank/DDBJ whole genome shotgun (WGS) entry which is preliminary data.</text>
</comment>
<organism evidence="3 4">
    <name type="scientific">Candidatus Dactylopiibacterium carminicum</name>
    <dbReference type="NCBI Taxonomy" id="857335"/>
    <lineage>
        <taxon>Bacteria</taxon>
        <taxon>Pseudomonadati</taxon>
        <taxon>Pseudomonadota</taxon>
        <taxon>Betaproteobacteria</taxon>
        <taxon>Rhodocyclales</taxon>
        <taxon>Rhodocyclaceae</taxon>
        <taxon>Candidatus Dactylopiibacterium</taxon>
    </lineage>
</organism>
<proteinExistence type="predicted"/>
<reference evidence="2 5" key="1">
    <citation type="submission" date="2016-08" db="EMBL/GenBank/DDBJ databases">
        <title>Candidatus Dactylopiibacterium carminicum genome sequence.</title>
        <authorList>
            <person name="Ramirez-Puebla S.T."/>
            <person name="Ormeno-Orrillo E."/>
            <person name="Vera-Ponce De Leon A."/>
            <person name="Luis L."/>
            <person name="Sanchez-Flores A."/>
            <person name="Monica R."/>
            <person name="Martinez-Romero E."/>
        </authorList>
    </citation>
    <scope>NUCLEOTIDE SEQUENCE [LARGE SCALE GENOMIC DNA]</scope>
    <source>
        <strain evidence="2">END1</strain>
    </source>
</reference>
<evidence type="ECO:0000313" key="5">
    <source>
        <dbReference type="Proteomes" id="UP000623509"/>
    </source>
</evidence>
<evidence type="ECO:0000313" key="2">
    <source>
        <dbReference type="EMBL" id="KAF7600725.1"/>
    </source>
</evidence>
<protein>
    <submittedName>
        <fullName evidence="3">Uncharacterized protein</fullName>
    </submittedName>
</protein>
<evidence type="ECO:0000313" key="4">
    <source>
        <dbReference type="Proteomes" id="UP000216107"/>
    </source>
</evidence>
<evidence type="ECO:0000313" key="3">
    <source>
        <dbReference type="EMBL" id="PAS92484.1"/>
    </source>
</evidence>
<sequence length="229" mass="24739">MAAAVGVLDEIEGDLARVACLAAEVLDKGLHGCRPDRLEPDPRATARTMAGAVAGMRRQAALHQQAVAAAFPATDMVLGHPGLGRCGAQASQGAGVRADQRVAGKAGVRRLEYPGPRIVSGHERMKFFAAGEQIRFGCFHTPAPDLRGETPLVVQLVQEIEVRHQHACRNPVTTVREIEDLFTGGQHEVDVSLLDHLPQRFDPGRRSPPGRRQRKPGIDRAGKTRQRPA</sequence>
<feature type="region of interest" description="Disordered" evidence="1">
    <location>
        <begin position="194"/>
        <end position="229"/>
    </location>
</feature>
<reference evidence="3 4" key="2">
    <citation type="submission" date="2017-07" db="EMBL/GenBank/DDBJ databases">
        <title>Candidatus Dactylopiibacterium carminicum, a nitrogen-fixing symbiont of the cochineal insect Dactylopius coccus and Dactylopius opuntiae (Hemiptera: Coccoidea: Dactylopiidae).</title>
        <authorList>
            <person name="Vera A."/>
        </authorList>
    </citation>
    <scope>NUCLEOTIDE SEQUENCE [LARGE SCALE GENOMIC DNA]</scope>
    <source>
        <strain evidence="3 4">NFDCM</strain>
    </source>
</reference>
<accession>A0A272EQW2</accession>
<evidence type="ECO:0000256" key="1">
    <source>
        <dbReference type="SAM" id="MobiDB-lite"/>
    </source>
</evidence>
<dbReference type="AlphaFoldDB" id="A0A272EQW2"/>
<dbReference type="EMBL" id="MDUX01000002">
    <property type="protein sequence ID" value="KAF7600725.1"/>
    <property type="molecule type" value="Genomic_DNA"/>
</dbReference>
<dbReference type="Proteomes" id="UP000216107">
    <property type="component" value="Unassembled WGS sequence"/>
</dbReference>
<keyword evidence="5" id="KW-1185">Reference proteome</keyword>
<gene>
    <name evidence="2" type="ORF">BGI27_01085</name>
    <name evidence="3" type="ORF">CGU29_11470</name>
</gene>
<dbReference type="EMBL" id="NMRN01000037">
    <property type="protein sequence ID" value="PAS92484.1"/>
    <property type="molecule type" value="Genomic_DNA"/>
</dbReference>